<dbReference type="PANTHER" id="PTHR43877">
    <property type="entry name" value="AMINOALKYLPHOSPHONATE N-ACETYLTRANSFERASE-RELATED-RELATED"/>
    <property type="match status" value="1"/>
</dbReference>
<protein>
    <recommendedName>
        <fullName evidence="3">N-acetyltransferase domain-containing protein</fullName>
    </recommendedName>
</protein>
<dbReference type="EMBL" id="BAAAQN010000049">
    <property type="protein sequence ID" value="GAA2050625.1"/>
    <property type="molecule type" value="Genomic_DNA"/>
</dbReference>
<proteinExistence type="predicted"/>
<comment type="caution">
    <text evidence="4">The sequence shown here is derived from an EMBL/GenBank/DDBJ whole genome shotgun (WGS) entry which is preliminary data.</text>
</comment>
<keyword evidence="1" id="KW-0808">Transferase</keyword>
<keyword evidence="5" id="KW-1185">Reference proteome</keyword>
<dbReference type="SUPFAM" id="SSF55729">
    <property type="entry name" value="Acyl-CoA N-acyltransferases (Nat)"/>
    <property type="match status" value="1"/>
</dbReference>
<name>A0ABP5GQR1_9ACTN</name>
<dbReference type="CDD" id="cd04301">
    <property type="entry name" value="NAT_SF"/>
    <property type="match status" value="1"/>
</dbReference>
<organism evidence="4 5">
    <name type="scientific">Catenulispora yoronensis</name>
    <dbReference type="NCBI Taxonomy" id="450799"/>
    <lineage>
        <taxon>Bacteria</taxon>
        <taxon>Bacillati</taxon>
        <taxon>Actinomycetota</taxon>
        <taxon>Actinomycetes</taxon>
        <taxon>Catenulisporales</taxon>
        <taxon>Catenulisporaceae</taxon>
        <taxon>Catenulispora</taxon>
    </lineage>
</organism>
<dbReference type="InterPro" id="IPR016181">
    <property type="entry name" value="Acyl_CoA_acyltransferase"/>
</dbReference>
<dbReference type="InterPro" id="IPR000182">
    <property type="entry name" value="GNAT_dom"/>
</dbReference>
<evidence type="ECO:0000256" key="1">
    <source>
        <dbReference type="ARBA" id="ARBA00022679"/>
    </source>
</evidence>
<evidence type="ECO:0000256" key="2">
    <source>
        <dbReference type="ARBA" id="ARBA00023315"/>
    </source>
</evidence>
<evidence type="ECO:0000313" key="5">
    <source>
        <dbReference type="Proteomes" id="UP001500751"/>
    </source>
</evidence>
<sequence length="247" mass="27194">MVADCERVQTSWFRTQADVLGGESWDDGALTWTDGPDGLNLMFPRELDTAAVRHGVQIALARGRSSVGVWLNTGVDASALRECGFERGWAIRWMAASLAAVVADGGDRDGRVELQTTTLDYEGEHADYGDRLRLTRQEPSVAWYAAAYNRPADVRPSDRPRRFAGRAWSFYDGGADGIAGVFDMEVWPRFRRRGLGTALLRTVCSAAREAGASRVVLNATEEGSLLYRSCGFTTIGEGITWWLHLNS</sequence>
<dbReference type="Pfam" id="PF13508">
    <property type="entry name" value="Acetyltransf_7"/>
    <property type="match status" value="1"/>
</dbReference>
<feature type="domain" description="N-acetyltransferase" evidence="3">
    <location>
        <begin position="112"/>
        <end position="247"/>
    </location>
</feature>
<dbReference type="InterPro" id="IPR050832">
    <property type="entry name" value="Bact_Acetyltransf"/>
</dbReference>
<evidence type="ECO:0000259" key="3">
    <source>
        <dbReference type="PROSITE" id="PS51186"/>
    </source>
</evidence>
<dbReference type="Proteomes" id="UP001500751">
    <property type="component" value="Unassembled WGS sequence"/>
</dbReference>
<evidence type="ECO:0000313" key="4">
    <source>
        <dbReference type="EMBL" id="GAA2050625.1"/>
    </source>
</evidence>
<gene>
    <name evidence="4" type="ORF">GCM10009839_66500</name>
</gene>
<accession>A0ABP5GQR1</accession>
<reference evidence="5" key="1">
    <citation type="journal article" date="2019" name="Int. J. Syst. Evol. Microbiol.">
        <title>The Global Catalogue of Microorganisms (GCM) 10K type strain sequencing project: providing services to taxonomists for standard genome sequencing and annotation.</title>
        <authorList>
            <consortium name="The Broad Institute Genomics Platform"/>
            <consortium name="The Broad Institute Genome Sequencing Center for Infectious Disease"/>
            <person name="Wu L."/>
            <person name="Ma J."/>
        </authorList>
    </citation>
    <scope>NUCLEOTIDE SEQUENCE [LARGE SCALE GENOMIC DNA]</scope>
    <source>
        <strain evidence="5">JCM 16014</strain>
    </source>
</reference>
<keyword evidence="2" id="KW-0012">Acyltransferase</keyword>
<dbReference type="Gene3D" id="3.40.630.30">
    <property type="match status" value="1"/>
</dbReference>
<dbReference type="PROSITE" id="PS51186">
    <property type="entry name" value="GNAT"/>
    <property type="match status" value="1"/>
</dbReference>